<evidence type="ECO:0008006" key="12">
    <source>
        <dbReference type="Google" id="ProtNLM"/>
    </source>
</evidence>
<evidence type="ECO:0000313" key="11">
    <source>
        <dbReference type="Proteomes" id="UP001634393"/>
    </source>
</evidence>
<keyword evidence="3 6" id="KW-0949">S-adenosyl-L-methionine</keyword>
<dbReference type="CDD" id="cd02440">
    <property type="entry name" value="AdoMet_MTases"/>
    <property type="match status" value="1"/>
</dbReference>
<dbReference type="FunFam" id="3.40.50.150:FF:000016">
    <property type="entry name" value="Protein arginine N-methyltransferase 6"/>
    <property type="match status" value="1"/>
</dbReference>
<keyword evidence="11" id="KW-1185">Reference proteome</keyword>
<evidence type="ECO:0000259" key="8">
    <source>
        <dbReference type="Pfam" id="PF13649"/>
    </source>
</evidence>
<evidence type="ECO:0000256" key="2">
    <source>
        <dbReference type="ARBA" id="ARBA00022679"/>
    </source>
</evidence>
<comment type="caution">
    <text evidence="10">The sequence shown here is derived from an EMBL/GenBank/DDBJ whole genome shotgun (WGS) entry which is preliminary data.</text>
</comment>
<dbReference type="Gene3D" id="3.40.50.150">
    <property type="entry name" value="Vaccinia Virus protein VP39"/>
    <property type="match status" value="1"/>
</dbReference>
<dbReference type="PANTHER" id="PTHR11006:SF89">
    <property type="entry name" value="PROTEIN ARGININE N-METHYLTRANSFERASE 3-RELATED"/>
    <property type="match status" value="1"/>
</dbReference>
<dbReference type="Gene3D" id="2.70.160.11">
    <property type="entry name" value="Hnrnp arginine n-methyltransferase1"/>
    <property type="match status" value="1"/>
</dbReference>
<sequence length="741" mass="83472">MSSIRHYSDSEEEEEEEVEDQNWDDWEAEEDDATEEQGLNPQLLCLFCDSFYNSCSSLFKHCASAHSFDFHEIKKANKLDFYKCFKLINYIRTQVDSLTNPMNKWNNGTCVFSRCICMCCTVAADKCWDWGKICCSDKELKNHLLEADNFEESIIPWDDDRYLNPFLQDDALLYRFDEDGDFEDEDDAMSFDSKELAMHLSQFERLKIDEEDISSKYTSEHKSSCENGEKEVKFSFDKGTNTANPSESLVNGVSDIADGPSAIETTGNRKGTVSCLKIAADEIKNRNKNYFGAYSSFGIHRDMISDKVRTDAYRQALLENPSLLKSAVVMDVGCGTGILSLFAAQAGASRVFAVEASEKMAAVATQIAKDNNLLRNGSSGEGSQHNGVIEVVQGMIEELENADRIQPHSVDVLVSEWMGYCLLYESMLSSVLFARDRWLKPGGAVLPDTATMFVAGFGRGGASISFWENVYGFNMSCIGREVDDNAAGIPIVDVIDSCNIVTTTEVLQVKTCLLITSFQYVELINNYLRPRTMTRLLKLKLFRWIYQGELVCNTTKFETFHLNHLSFKIQLVPMPSTSFDLATMQPKQMEFTADLELEPKFDAPLHHPSGSKSTTNWCHGLVLWFETGFTERFCKEKPVNLSTSPYGPSTHWSQTILTFREPIAIASNVNSEKLALVGTNDCPAVRIQLRVSIVRALQHRSIDISLELTGIGHDGRKQRIKHNYCHKLTLNLIKENGVSEI</sequence>
<dbReference type="SUPFAM" id="SSF57667">
    <property type="entry name" value="beta-beta-alpha zinc fingers"/>
    <property type="match status" value="1"/>
</dbReference>
<feature type="compositionally biased region" description="Acidic residues" evidence="7">
    <location>
        <begin position="10"/>
        <end position="32"/>
    </location>
</feature>
<dbReference type="Proteomes" id="UP001634393">
    <property type="component" value="Unassembled WGS sequence"/>
</dbReference>
<dbReference type="AlphaFoldDB" id="A0ABD3SYX4"/>
<dbReference type="InterPro" id="IPR036236">
    <property type="entry name" value="Znf_C2H2_sf"/>
</dbReference>
<evidence type="ECO:0000313" key="10">
    <source>
        <dbReference type="EMBL" id="KAL3829819.1"/>
    </source>
</evidence>
<evidence type="ECO:0000256" key="3">
    <source>
        <dbReference type="ARBA" id="ARBA00022691"/>
    </source>
</evidence>
<evidence type="ECO:0000256" key="7">
    <source>
        <dbReference type="SAM" id="MobiDB-lite"/>
    </source>
</evidence>
<evidence type="ECO:0000256" key="1">
    <source>
        <dbReference type="ARBA" id="ARBA00022603"/>
    </source>
</evidence>
<keyword evidence="1 6" id="KW-0489">Methyltransferase</keyword>
<evidence type="ECO:0000256" key="6">
    <source>
        <dbReference type="PROSITE-ProRule" id="PRU01015"/>
    </source>
</evidence>
<comment type="catalytic activity">
    <reaction evidence="5">
        <text>L-arginyl-[protein] + S-adenosyl-L-methionine = N(omega)-methyl-L-arginyl-[protein] + S-adenosyl-L-homocysteine + H(+)</text>
        <dbReference type="Rhea" id="RHEA:48100"/>
        <dbReference type="Rhea" id="RHEA-COMP:10532"/>
        <dbReference type="Rhea" id="RHEA-COMP:11990"/>
        <dbReference type="ChEBI" id="CHEBI:15378"/>
        <dbReference type="ChEBI" id="CHEBI:29965"/>
        <dbReference type="ChEBI" id="CHEBI:57856"/>
        <dbReference type="ChEBI" id="CHEBI:59789"/>
        <dbReference type="ChEBI" id="CHEBI:65280"/>
    </reaction>
    <physiologicalReaction direction="left-to-right" evidence="5">
        <dbReference type="Rhea" id="RHEA:48101"/>
    </physiologicalReaction>
</comment>
<feature type="domain" description="Methyltransferase" evidence="8">
    <location>
        <begin position="329"/>
        <end position="443"/>
    </location>
</feature>
<evidence type="ECO:0000256" key="4">
    <source>
        <dbReference type="ARBA" id="ARBA00047384"/>
    </source>
</evidence>
<evidence type="ECO:0000259" key="9">
    <source>
        <dbReference type="Pfam" id="PF22528"/>
    </source>
</evidence>
<dbReference type="Pfam" id="PF13649">
    <property type="entry name" value="Methyltransf_25"/>
    <property type="match status" value="1"/>
</dbReference>
<organism evidence="10 11">
    <name type="scientific">Penstemon smallii</name>
    <dbReference type="NCBI Taxonomy" id="265156"/>
    <lineage>
        <taxon>Eukaryota</taxon>
        <taxon>Viridiplantae</taxon>
        <taxon>Streptophyta</taxon>
        <taxon>Embryophyta</taxon>
        <taxon>Tracheophyta</taxon>
        <taxon>Spermatophyta</taxon>
        <taxon>Magnoliopsida</taxon>
        <taxon>eudicotyledons</taxon>
        <taxon>Gunneridae</taxon>
        <taxon>Pentapetalae</taxon>
        <taxon>asterids</taxon>
        <taxon>lamiids</taxon>
        <taxon>Lamiales</taxon>
        <taxon>Plantaginaceae</taxon>
        <taxon>Cheloneae</taxon>
        <taxon>Penstemon</taxon>
    </lineage>
</organism>
<dbReference type="InterPro" id="IPR055135">
    <property type="entry name" value="PRMT_dom"/>
</dbReference>
<keyword evidence="2 6" id="KW-0808">Transferase</keyword>
<dbReference type="InterPro" id="IPR041698">
    <property type="entry name" value="Methyltransf_25"/>
</dbReference>
<dbReference type="GO" id="GO:0032259">
    <property type="term" value="P:methylation"/>
    <property type="evidence" value="ECO:0007669"/>
    <property type="project" value="UniProtKB-KW"/>
</dbReference>
<dbReference type="Pfam" id="PF22528">
    <property type="entry name" value="PRMT_C"/>
    <property type="match status" value="1"/>
</dbReference>
<dbReference type="SUPFAM" id="SSF53335">
    <property type="entry name" value="S-adenosyl-L-methionine-dependent methyltransferases"/>
    <property type="match status" value="1"/>
</dbReference>
<protein>
    <recommendedName>
        <fullName evidence="12">Protein arginine N-methyltransferase 3</fullName>
    </recommendedName>
</protein>
<gene>
    <name evidence="10" type="ORF">ACJIZ3_018621</name>
</gene>
<dbReference type="PROSITE" id="PS51678">
    <property type="entry name" value="SAM_MT_PRMT"/>
    <property type="match status" value="1"/>
</dbReference>
<dbReference type="InterPro" id="IPR029063">
    <property type="entry name" value="SAM-dependent_MTases_sf"/>
</dbReference>
<dbReference type="EMBL" id="JBJXBP010000005">
    <property type="protein sequence ID" value="KAL3829819.1"/>
    <property type="molecule type" value="Genomic_DNA"/>
</dbReference>
<reference evidence="10 11" key="1">
    <citation type="submission" date="2024-12" db="EMBL/GenBank/DDBJ databases">
        <title>The unique morphological basis and parallel evolutionary history of personate flowers in Penstemon.</title>
        <authorList>
            <person name="Depatie T.H."/>
            <person name="Wessinger C.A."/>
        </authorList>
    </citation>
    <scope>NUCLEOTIDE SEQUENCE [LARGE SCALE GENOMIC DNA]</scope>
    <source>
        <strain evidence="10">WTNN_2</strain>
        <tissue evidence="10">Leaf</tissue>
    </source>
</reference>
<accession>A0ABD3SYX4</accession>
<comment type="catalytic activity">
    <reaction evidence="4">
        <text>L-arginyl-[protein] + 2 S-adenosyl-L-methionine = N(omega),N(omega)-dimethyl-L-arginyl-[protein] + 2 S-adenosyl-L-homocysteine + 2 H(+)</text>
        <dbReference type="Rhea" id="RHEA:48096"/>
        <dbReference type="Rhea" id="RHEA-COMP:10532"/>
        <dbReference type="Rhea" id="RHEA-COMP:11991"/>
        <dbReference type="ChEBI" id="CHEBI:15378"/>
        <dbReference type="ChEBI" id="CHEBI:29965"/>
        <dbReference type="ChEBI" id="CHEBI:57856"/>
        <dbReference type="ChEBI" id="CHEBI:59789"/>
        <dbReference type="ChEBI" id="CHEBI:61897"/>
        <dbReference type="EC" id="2.1.1.319"/>
    </reaction>
    <physiologicalReaction direction="left-to-right" evidence="4">
        <dbReference type="Rhea" id="RHEA:48097"/>
    </physiologicalReaction>
</comment>
<evidence type="ECO:0000256" key="5">
    <source>
        <dbReference type="ARBA" id="ARBA00049303"/>
    </source>
</evidence>
<name>A0ABD3SYX4_9LAMI</name>
<feature type="region of interest" description="Disordered" evidence="7">
    <location>
        <begin position="1"/>
        <end position="32"/>
    </location>
</feature>
<feature type="domain" description="Protein arginine N-methyltransferase" evidence="9">
    <location>
        <begin position="577"/>
        <end position="667"/>
    </location>
</feature>
<dbReference type="PANTHER" id="PTHR11006">
    <property type="entry name" value="PROTEIN ARGININE N-METHYLTRANSFERASE"/>
    <property type="match status" value="1"/>
</dbReference>
<dbReference type="GO" id="GO:0035242">
    <property type="term" value="F:protein-arginine omega-N asymmetric methyltransferase activity"/>
    <property type="evidence" value="ECO:0007669"/>
    <property type="project" value="UniProtKB-EC"/>
</dbReference>
<dbReference type="InterPro" id="IPR025799">
    <property type="entry name" value="Arg_MeTrfase"/>
</dbReference>
<dbReference type="GO" id="GO:0009820">
    <property type="term" value="P:alkaloid metabolic process"/>
    <property type="evidence" value="ECO:0007669"/>
    <property type="project" value="UniProtKB-KW"/>
</dbReference>
<proteinExistence type="predicted"/>